<feature type="signal peptide" evidence="2">
    <location>
        <begin position="1"/>
        <end position="20"/>
    </location>
</feature>
<accession>A0A7I7YG31</accession>
<feature type="chain" id="PRO_5038562054" description="DUF2511 domain-containing protein" evidence="2">
    <location>
        <begin position="21"/>
        <end position="149"/>
    </location>
</feature>
<organism evidence="3 4">
    <name type="scientific">Mycobacterium conspicuum</name>
    <dbReference type="NCBI Taxonomy" id="44010"/>
    <lineage>
        <taxon>Bacteria</taxon>
        <taxon>Bacillati</taxon>
        <taxon>Actinomycetota</taxon>
        <taxon>Actinomycetes</taxon>
        <taxon>Mycobacteriales</taxon>
        <taxon>Mycobacteriaceae</taxon>
        <taxon>Mycobacterium</taxon>
    </lineage>
</organism>
<dbReference type="Pfam" id="PF10709">
    <property type="entry name" value="DUF2511"/>
    <property type="match status" value="1"/>
</dbReference>
<evidence type="ECO:0008006" key="5">
    <source>
        <dbReference type="Google" id="ProtNLM"/>
    </source>
</evidence>
<evidence type="ECO:0000313" key="3">
    <source>
        <dbReference type="EMBL" id="BBZ40609.1"/>
    </source>
</evidence>
<proteinExistence type="predicted"/>
<keyword evidence="4" id="KW-1185">Reference proteome</keyword>
<reference evidence="3 4" key="1">
    <citation type="journal article" date="2019" name="Emerg. Microbes Infect.">
        <title>Comprehensive subspecies identification of 175 nontuberculous mycobacteria species based on 7547 genomic profiles.</title>
        <authorList>
            <person name="Matsumoto Y."/>
            <person name="Kinjo T."/>
            <person name="Motooka D."/>
            <person name="Nabeya D."/>
            <person name="Jung N."/>
            <person name="Uechi K."/>
            <person name="Horii T."/>
            <person name="Iida T."/>
            <person name="Fujita J."/>
            <person name="Nakamura S."/>
        </authorList>
    </citation>
    <scope>NUCLEOTIDE SEQUENCE [LARGE SCALE GENOMIC DNA]</scope>
    <source>
        <strain evidence="3 4">JCM 14738</strain>
    </source>
</reference>
<evidence type="ECO:0000313" key="4">
    <source>
        <dbReference type="Proteomes" id="UP000467385"/>
    </source>
</evidence>
<evidence type="ECO:0000256" key="1">
    <source>
        <dbReference type="SAM" id="MobiDB-lite"/>
    </source>
</evidence>
<dbReference type="EMBL" id="AP022613">
    <property type="protein sequence ID" value="BBZ40609.1"/>
    <property type="molecule type" value="Genomic_DNA"/>
</dbReference>
<evidence type="ECO:0000256" key="2">
    <source>
        <dbReference type="SAM" id="SignalP"/>
    </source>
</evidence>
<dbReference type="OrthoDB" id="5119497at2"/>
<sequence>MRKSTTAFAAATGLLIAACAAQQTAPRPATPPTTTTTITSVAPTTTRPAAPTTTTTQPISTTPAAPRGYVSQATWTDGPWPLTVPDGTLRCEPPGRVTITNGGVTYWINGSAKAAHKYADLHDVWRDNPDIPGTKIDIGPLLDRGRALC</sequence>
<dbReference type="InterPro" id="IPR019648">
    <property type="entry name" value="YebY"/>
</dbReference>
<dbReference type="Proteomes" id="UP000467385">
    <property type="component" value="Chromosome"/>
</dbReference>
<feature type="region of interest" description="Disordered" evidence="1">
    <location>
        <begin position="22"/>
        <end position="69"/>
    </location>
</feature>
<keyword evidence="2" id="KW-0732">Signal</keyword>
<gene>
    <name evidence="3" type="ORF">MCNS_36720</name>
</gene>
<protein>
    <recommendedName>
        <fullName evidence="5">DUF2511 domain-containing protein</fullName>
    </recommendedName>
</protein>
<feature type="compositionally biased region" description="Low complexity" evidence="1">
    <location>
        <begin position="22"/>
        <end position="66"/>
    </location>
</feature>
<dbReference type="PROSITE" id="PS51257">
    <property type="entry name" value="PROKAR_LIPOPROTEIN"/>
    <property type="match status" value="1"/>
</dbReference>
<name>A0A7I7YG31_9MYCO</name>
<dbReference type="AlphaFoldDB" id="A0A7I7YG31"/>